<gene>
    <name evidence="2" type="ORF">WN944_026852</name>
</gene>
<comment type="cofactor">
    <cofactor evidence="1">
        <name>Mg(2+)</name>
        <dbReference type="ChEBI" id="CHEBI:18420"/>
    </cofactor>
</comment>
<keyword evidence="1" id="KW-0378">Hydrolase</keyword>
<keyword evidence="3" id="KW-1185">Reference proteome</keyword>
<dbReference type="EC" id="3.1.3.16" evidence="1"/>
<evidence type="ECO:0000256" key="1">
    <source>
        <dbReference type="RuleBase" id="RU366020"/>
    </source>
</evidence>
<proteinExistence type="inferred from homology"/>
<dbReference type="PANTHER" id="PTHR12320">
    <property type="entry name" value="PROTEIN PHOSPHATASE 2C"/>
    <property type="match status" value="1"/>
</dbReference>
<comment type="caution">
    <text evidence="2">The sequence shown here is derived from an EMBL/GenBank/DDBJ whole genome shotgun (WGS) entry which is preliminary data.</text>
</comment>
<dbReference type="AlphaFoldDB" id="A0AAP0LGF7"/>
<dbReference type="GO" id="GO:0004722">
    <property type="term" value="F:protein serine/threonine phosphatase activity"/>
    <property type="evidence" value="ECO:0007669"/>
    <property type="project" value="UniProtKB-EC"/>
</dbReference>
<dbReference type="GO" id="GO:0009507">
    <property type="term" value="C:chloroplast"/>
    <property type="evidence" value="ECO:0007669"/>
    <property type="project" value="TreeGrafter"/>
</dbReference>
<name>A0AAP0LGF7_9ROSI</name>
<dbReference type="InterPro" id="IPR039123">
    <property type="entry name" value="PPTC7"/>
</dbReference>
<dbReference type="EMBL" id="JBCGBO010000025">
    <property type="protein sequence ID" value="KAK9174848.1"/>
    <property type="molecule type" value="Genomic_DNA"/>
</dbReference>
<keyword evidence="1" id="KW-0479">Metal-binding</keyword>
<protein>
    <recommendedName>
        <fullName evidence="1">Protein phosphatase</fullName>
        <ecNumber evidence="1">3.1.3.16</ecNumber>
    </recommendedName>
</protein>
<comment type="cofactor">
    <cofactor evidence="1">
        <name>Mn(2+)</name>
        <dbReference type="ChEBI" id="CHEBI:29035"/>
    </cofactor>
</comment>
<reference evidence="2 3" key="1">
    <citation type="submission" date="2024-05" db="EMBL/GenBank/DDBJ databases">
        <title>Haplotype-resolved chromosome-level genome assembly of Huyou (Citrus changshanensis).</title>
        <authorList>
            <person name="Miao C."/>
            <person name="Chen W."/>
            <person name="Wu Y."/>
            <person name="Wang L."/>
            <person name="Zhao S."/>
            <person name="Grierson D."/>
            <person name="Xu C."/>
            <person name="Chen K."/>
        </authorList>
    </citation>
    <scope>NUCLEOTIDE SEQUENCE [LARGE SCALE GENOMIC DNA]</scope>
    <source>
        <strain evidence="2">01-14</strain>
        <tissue evidence="2">Leaf</tissue>
    </source>
</reference>
<keyword evidence="1" id="KW-0464">Manganese</keyword>
<keyword evidence="1" id="KW-0460">Magnesium</keyword>
<dbReference type="GO" id="GO:0046872">
    <property type="term" value="F:metal ion binding"/>
    <property type="evidence" value="ECO:0007669"/>
    <property type="project" value="UniProtKB-UniRule"/>
</dbReference>
<keyword evidence="1" id="KW-0904">Protein phosphatase</keyword>
<organism evidence="2 3">
    <name type="scientific">Citrus x changshan-huyou</name>
    <dbReference type="NCBI Taxonomy" id="2935761"/>
    <lineage>
        <taxon>Eukaryota</taxon>
        <taxon>Viridiplantae</taxon>
        <taxon>Streptophyta</taxon>
        <taxon>Embryophyta</taxon>
        <taxon>Tracheophyta</taxon>
        <taxon>Spermatophyta</taxon>
        <taxon>Magnoliopsida</taxon>
        <taxon>eudicotyledons</taxon>
        <taxon>Gunneridae</taxon>
        <taxon>Pentapetalae</taxon>
        <taxon>rosids</taxon>
        <taxon>malvids</taxon>
        <taxon>Sapindales</taxon>
        <taxon>Rutaceae</taxon>
        <taxon>Aurantioideae</taxon>
        <taxon>Citrus</taxon>
    </lineage>
</organism>
<dbReference type="PANTHER" id="PTHR12320:SF1">
    <property type="entry name" value="PROTEIN PHOSPHATASE PTC7 HOMOLOG"/>
    <property type="match status" value="1"/>
</dbReference>
<evidence type="ECO:0000313" key="3">
    <source>
        <dbReference type="Proteomes" id="UP001428341"/>
    </source>
</evidence>
<comment type="catalytic activity">
    <reaction evidence="1">
        <text>O-phospho-L-threonyl-[protein] + H2O = L-threonyl-[protein] + phosphate</text>
        <dbReference type="Rhea" id="RHEA:47004"/>
        <dbReference type="Rhea" id="RHEA-COMP:11060"/>
        <dbReference type="Rhea" id="RHEA-COMP:11605"/>
        <dbReference type="ChEBI" id="CHEBI:15377"/>
        <dbReference type="ChEBI" id="CHEBI:30013"/>
        <dbReference type="ChEBI" id="CHEBI:43474"/>
        <dbReference type="ChEBI" id="CHEBI:61977"/>
        <dbReference type="EC" id="3.1.3.16"/>
    </reaction>
</comment>
<comment type="similarity">
    <text evidence="1">Belongs to the PP2C family.</text>
</comment>
<accession>A0AAP0LGF7</accession>
<evidence type="ECO:0000313" key="2">
    <source>
        <dbReference type="EMBL" id="KAK9174848.1"/>
    </source>
</evidence>
<dbReference type="Proteomes" id="UP001428341">
    <property type="component" value="Unassembled WGS sequence"/>
</dbReference>
<sequence length="66" mass="6948">MCRKCVYKETVETLAVSAQEVGKLESARSPFADAAQAAGYVGYKVGKLDGATFIVSLVEKTCSSPS</sequence>
<comment type="catalytic activity">
    <reaction evidence="1">
        <text>O-phospho-L-seryl-[protein] + H2O = L-seryl-[protein] + phosphate</text>
        <dbReference type="Rhea" id="RHEA:20629"/>
        <dbReference type="Rhea" id="RHEA-COMP:9863"/>
        <dbReference type="Rhea" id="RHEA-COMP:11604"/>
        <dbReference type="ChEBI" id="CHEBI:15377"/>
        <dbReference type="ChEBI" id="CHEBI:29999"/>
        <dbReference type="ChEBI" id="CHEBI:43474"/>
        <dbReference type="ChEBI" id="CHEBI:83421"/>
        <dbReference type="EC" id="3.1.3.16"/>
    </reaction>
</comment>